<reference evidence="2" key="1">
    <citation type="submission" date="2020-02" db="EMBL/GenBank/DDBJ databases">
        <authorList>
            <person name="Meier V. D."/>
        </authorList>
    </citation>
    <scope>NUCLEOTIDE SEQUENCE</scope>
    <source>
        <strain evidence="2">AVDCRST_MAG41</strain>
    </source>
</reference>
<gene>
    <name evidence="2" type="ORF">AVDCRST_MAG41-2286</name>
</gene>
<evidence type="ECO:0000313" key="2">
    <source>
        <dbReference type="EMBL" id="CAA9258369.1"/>
    </source>
</evidence>
<proteinExistence type="predicted"/>
<sequence length="39" mass="3367">GHPAGAAARRRAAAAGAVLPRPGPAAGGAGPLAAGPVGA</sequence>
<name>A0A6J4IPC8_9ACTN</name>
<dbReference type="AlphaFoldDB" id="A0A6J4IPC8"/>
<evidence type="ECO:0000256" key="1">
    <source>
        <dbReference type="SAM" id="MobiDB-lite"/>
    </source>
</evidence>
<feature type="region of interest" description="Disordered" evidence="1">
    <location>
        <begin position="1"/>
        <end position="39"/>
    </location>
</feature>
<feature type="compositionally biased region" description="Low complexity" evidence="1">
    <location>
        <begin position="1"/>
        <end position="20"/>
    </location>
</feature>
<feature type="non-terminal residue" evidence="2">
    <location>
        <position position="1"/>
    </location>
</feature>
<organism evidence="2">
    <name type="scientific">uncultured Mycobacteriales bacterium</name>
    <dbReference type="NCBI Taxonomy" id="581187"/>
    <lineage>
        <taxon>Bacteria</taxon>
        <taxon>Bacillati</taxon>
        <taxon>Actinomycetota</taxon>
        <taxon>Actinomycetes</taxon>
        <taxon>Mycobacteriales</taxon>
        <taxon>environmental samples</taxon>
    </lineage>
</organism>
<protein>
    <submittedName>
        <fullName evidence="2">Uncharacterized protein</fullName>
    </submittedName>
</protein>
<feature type="non-terminal residue" evidence="2">
    <location>
        <position position="39"/>
    </location>
</feature>
<accession>A0A6J4IPC8</accession>
<dbReference type="EMBL" id="CADCTP010000211">
    <property type="protein sequence ID" value="CAA9258369.1"/>
    <property type="molecule type" value="Genomic_DNA"/>
</dbReference>